<accession>A0A9D2MP91</accession>
<reference evidence="4" key="2">
    <citation type="submission" date="2021-04" db="EMBL/GenBank/DDBJ databases">
        <authorList>
            <person name="Gilroy R."/>
        </authorList>
    </citation>
    <scope>NUCLEOTIDE SEQUENCE</scope>
    <source>
        <strain evidence="4">CHK192-8294</strain>
    </source>
</reference>
<sequence>MKRGFGKGFVSGVLVVSLAVGLGMTAMAATRTIQVEDDIQVTLNGARFQPKDANGNEVPLFSYNGTTYAPVRAICEAAGLKVDYDSATFTAVLTTQDQYIASTPSASNYITVDKAKSAALSHAGVNANDAIFVKAGLDWDDGRVRYEVEFYAGNTEYDYDIDATTGAVLAYDREWDDFSLKVNGGNSSSGGTTTQDNLITEAKAKEIALAKAPAGSTVVKCKLDRDDGRYVYEIEMRNGYTEYECDINAVTGVIIDWDADWGD</sequence>
<feature type="signal peptide" evidence="1">
    <location>
        <begin position="1"/>
        <end position="28"/>
    </location>
</feature>
<feature type="chain" id="PRO_5038582004" evidence="1">
    <location>
        <begin position="29"/>
        <end position="263"/>
    </location>
</feature>
<reference evidence="4" key="1">
    <citation type="journal article" date="2021" name="PeerJ">
        <title>Extensive microbial diversity within the chicken gut microbiome revealed by metagenomics and culture.</title>
        <authorList>
            <person name="Gilroy R."/>
            <person name="Ravi A."/>
            <person name="Getino M."/>
            <person name="Pursley I."/>
            <person name="Horton D.L."/>
            <person name="Alikhan N.F."/>
            <person name="Baker D."/>
            <person name="Gharbi K."/>
            <person name="Hall N."/>
            <person name="Watson M."/>
            <person name="Adriaenssens E.M."/>
            <person name="Foster-Nyarko E."/>
            <person name="Jarju S."/>
            <person name="Secka A."/>
            <person name="Antonio M."/>
            <person name="Oren A."/>
            <person name="Chaudhuri R.R."/>
            <person name="La Ragione R."/>
            <person name="Hildebrand F."/>
            <person name="Pallen M.J."/>
        </authorList>
    </citation>
    <scope>NUCLEOTIDE SEQUENCE</scope>
    <source>
        <strain evidence="4">CHK192-8294</strain>
    </source>
</reference>
<dbReference type="Pfam" id="PF07833">
    <property type="entry name" value="Cu_amine_oxidN1"/>
    <property type="match status" value="1"/>
</dbReference>
<evidence type="ECO:0000259" key="2">
    <source>
        <dbReference type="Pfam" id="PF03413"/>
    </source>
</evidence>
<dbReference type="SUPFAM" id="SSF55383">
    <property type="entry name" value="Copper amine oxidase, domain N"/>
    <property type="match status" value="1"/>
</dbReference>
<protein>
    <submittedName>
        <fullName evidence="4">PepSY domain-containing protein</fullName>
    </submittedName>
</protein>
<evidence type="ECO:0000259" key="3">
    <source>
        <dbReference type="Pfam" id="PF07833"/>
    </source>
</evidence>
<feature type="domain" description="Copper amine oxidase-like N-terminal" evidence="3">
    <location>
        <begin position="57"/>
        <end position="134"/>
    </location>
</feature>
<organism evidence="4 5">
    <name type="scientific">Candidatus Flavonifractor intestinigallinarum</name>
    <dbReference type="NCBI Taxonomy" id="2838586"/>
    <lineage>
        <taxon>Bacteria</taxon>
        <taxon>Bacillati</taxon>
        <taxon>Bacillota</taxon>
        <taxon>Clostridia</taxon>
        <taxon>Eubacteriales</taxon>
        <taxon>Oscillospiraceae</taxon>
        <taxon>Flavonifractor</taxon>
    </lineage>
</organism>
<dbReference type="Gene3D" id="3.10.450.40">
    <property type="match status" value="2"/>
</dbReference>
<evidence type="ECO:0000313" key="5">
    <source>
        <dbReference type="Proteomes" id="UP000823921"/>
    </source>
</evidence>
<dbReference type="Proteomes" id="UP000823921">
    <property type="component" value="Unassembled WGS sequence"/>
</dbReference>
<feature type="domain" description="PepSY" evidence="2">
    <location>
        <begin position="199"/>
        <end position="256"/>
    </location>
</feature>
<evidence type="ECO:0000313" key="4">
    <source>
        <dbReference type="EMBL" id="HJB80783.1"/>
    </source>
</evidence>
<dbReference type="Pfam" id="PF03413">
    <property type="entry name" value="PepSY"/>
    <property type="match status" value="1"/>
</dbReference>
<dbReference type="InterPro" id="IPR025711">
    <property type="entry name" value="PepSY"/>
</dbReference>
<comment type="caution">
    <text evidence="4">The sequence shown here is derived from an EMBL/GenBank/DDBJ whole genome shotgun (WGS) entry which is preliminary data.</text>
</comment>
<evidence type="ECO:0000256" key="1">
    <source>
        <dbReference type="SAM" id="SignalP"/>
    </source>
</evidence>
<dbReference type="InterPro" id="IPR036582">
    <property type="entry name" value="Mao_N_sf"/>
</dbReference>
<keyword evidence="1" id="KW-0732">Signal</keyword>
<gene>
    <name evidence="4" type="ORF">H9712_07340</name>
</gene>
<dbReference type="AlphaFoldDB" id="A0A9D2MP91"/>
<proteinExistence type="predicted"/>
<dbReference type="InterPro" id="IPR012854">
    <property type="entry name" value="Cu_amine_oxidase-like_N"/>
</dbReference>
<dbReference type="EMBL" id="DWXO01000070">
    <property type="protein sequence ID" value="HJB80783.1"/>
    <property type="molecule type" value="Genomic_DNA"/>
</dbReference>
<name>A0A9D2MP91_9FIRM</name>